<evidence type="ECO:0000313" key="8">
    <source>
        <dbReference type="EMBL" id="TSJ65707.1"/>
    </source>
</evidence>
<dbReference type="Proteomes" id="UP000316425">
    <property type="component" value="Unassembled WGS sequence"/>
</dbReference>
<gene>
    <name evidence="8" type="ORF">FPQ13_06240</name>
</gene>
<dbReference type="GO" id="GO:0005886">
    <property type="term" value="C:plasma membrane"/>
    <property type="evidence" value="ECO:0007669"/>
    <property type="project" value="UniProtKB-SubCell"/>
</dbReference>
<proteinExistence type="inferred from homology"/>
<dbReference type="AlphaFoldDB" id="A0A556PMU6"/>
<feature type="transmembrane region" description="Helical" evidence="7">
    <location>
        <begin position="118"/>
        <end position="139"/>
    </location>
</feature>
<feature type="transmembrane region" description="Helical" evidence="7">
    <location>
        <begin position="83"/>
        <end position="106"/>
    </location>
</feature>
<accession>A0A556PMU6</accession>
<organism evidence="8 9">
    <name type="scientific">Allobacillus salarius</name>
    <dbReference type="NCBI Taxonomy" id="1955272"/>
    <lineage>
        <taxon>Bacteria</taxon>
        <taxon>Bacillati</taxon>
        <taxon>Bacillota</taxon>
        <taxon>Bacilli</taxon>
        <taxon>Bacillales</taxon>
        <taxon>Bacillaceae</taxon>
        <taxon>Allobacillus</taxon>
    </lineage>
</organism>
<evidence type="ECO:0000256" key="4">
    <source>
        <dbReference type="ARBA" id="ARBA00022692"/>
    </source>
</evidence>
<evidence type="ECO:0000256" key="2">
    <source>
        <dbReference type="ARBA" id="ARBA00007430"/>
    </source>
</evidence>
<evidence type="ECO:0000256" key="3">
    <source>
        <dbReference type="ARBA" id="ARBA00022475"/>
    </source>
</evidence>
<evidence type="ECO:0000256" key="7">
    <source>
        <dbReference type="SAM" id="Phobius"/>
    </source>
</evidence>
<dbReference type="PANTHER" id="PTHR30250">
    <property type="entry name" value="PST FAMILY PREDICTED COLANIC ACID TRANSPORTER"/>
    <property type="match status" value="1"/>
</dbReference>
<feature type="transmembrane region" description="Helical" evidence="7">
    <location>
        <begin position="44"/>
        <end position="62"/>
    </location>
</feature>
<feature type="transmembrane region" description="Helical" evidence="7">
    <location>
        <begin position="151"/>
        <end position="168"/>
    </location>
</feature>
<reference evidence="8 9" key="1">
    <citation type="submission" date="2019-07" db="EMBL/GenBank/DDBJ databases">
        <title>Allobacillus sp. nov. SKP isolated from shrimp paste of Euphausiacea.</title>
        <authorList>
            <person name="Kanchanasin P."/>
            <person name="Tanasupawat S."/>
            <person name="Shi W."/>
            <person name="Wu L."/>
            <person name="Ma J."/>
        </authorList>
    </citation>
    <scope>NUCLEOTIDE SEQUENCE [LARGE SCALE GENOMIC DNA]</scope>
    <source>
        <strain evidence="8 9">SKP4-8</strain>
    </source>
</reference>
<evidence type="ECO:0000256" key="5">
    <source>
        <dbReference type="ARBA" id="ARBA00022989"/>
    </source>
</evidence>
<keyword evidence="3" id="KW-1003">Cell membrane</keyword>
<feature type="transmembrane region" description="Helical" evidence="7">
    <location>
        <begin position="230"/>
        <end position="248"/>
    </location>
</feature>
<evidence type="ECO:0000313" key="9">
    <source>
        <dbReference type="Proteomes" id="UP000316425"/>
    </source>
</evidence>
<comment type="subcellular location">
    <subcellularLocation>
        <location evidence="1">Cell membrane</location>
        <topology evidence="1">Multi-pass membrane protein</topology>
    </subcellularLocation>
</comment>
<keyword evidence="5 7" id="KW-1133">Transmembrane helix</keyword>
<dbReference type="CDD" id="cd13127">
    <property type="entry name" value="MATE_tuaB_like"/>
    <property type="match status" value="1"/>
</dbReference>
<sequence length="483" mass="54720">MMNNNSLKRKTVKGLAWSITELVSKQGIQLIIQVILARLLVPEHFGLIGMITIFIAISNTLVNSGMDQALIRESSPTKADLSTVFYFNLFVSLLIYIILFLIAPYVSLFFNEPQLVNIIRVLMLIVIINALGTIQKVILIRNVDFKTQTKITMIAGVLSGFLAILFAVNGLGVWSLVIQIMTMQLTQTILFYLNNRWLPSLTFNIDTFKAYFSFGYKLLISSLIDTTYKNIYFVIIGVLYSTNYLGYYTNASKLRDISSQSITQAIQKVTYPVLSSIKEENTRLSNGYKQVIKMSGYVIFPIMMGLAATAPNFIPLLLGEQWVPSVKYFQLLCFAGMLYPIHSINLNILKVKGRSDLFLKLEIIKKVILTMLIICAVSLNTGIIGLISAALLNSYIALFINMYYSGKEVSYKFLDQIKDLAPIFTISLLMSFLVYLLKNWIGIYFVDLILQIVFGIFLYVVLSLIFRVTEFKELAIILKNFIK</sequence>
<feature type="transmembrane region" description="Helical" evidence="7">
    <location>
        <begin position="328"/>
        <end position="346"/>
    </location>
</feature>
<comment type="similarity">
    <text evidence="2">Belongs to the polysaccharide synthase family.</text>
</comment>
<dbReference type="PANTHER" id="PTHR30250:SF10">
    <property type="entry name" value="LIPOPOLYSACCHARIDE BIOSYNTHESIS PROTEIN WZXC"/>
    <property type="match status" value="1"/>
</dbReference>
<protein>
    <submittedName>
        <fullName evidence="8">Lipopolysaccharide biosynthesis protein</fullName>
    </submittedName>
</protein>
<keyword evidence="9" id="KW-1185">Reference proteome</keyword>
<dbReference type="EMBL" id="VMHE01000008">
    <property type="protein sequence ID" value="TSJ65707.1"/>
    <property type="molecule type" value="Genomic_DNA"/>
</dbReference>
<feature type="transmembrane region" description="Helical" evidence="7">
    <location>
        <begin position="297"/>
        <end position="316"/>
    </location>
</feature>
<dbReference type="Pfam" id="PF13440">
    <property type="entry name" value="Polysacc_synt_3"/>
    <property type="match status" value="1"/>
</dbReference>
<comment type="caution">
    <text evidence="8">The sequence shown here is derived from an EMBL/GenBank/DDBJ whole genome shotgun (WGS) entry which is preliminary data.</text>
</comment>
<dbReference type="InterPro" id="IPR050833">
    <property type="entry name" value="Poly_Biosynth_Transport"/>
</dbReference>
<keyword evidence="6 7" id="KW-0472">Membrane</keyword>
<feature type="transmembrane region" description="Helical" evidence="7">
    <location>
        <begin position="444"/>
        <end position="466"/>
    </location>
</feature>
<dbReference type="OrthoDB" id="9770347at2"/>
<feature type="transmembrane region" description="Helical" evidence="7">
    <location>
        <begin position="420"/>
        <end position="437"/>
    </location>
</feature>
<name>A0A556PMU6_9BACI</name>
<evidence type="ECO:0000256" key="6">
    <source>
        <dbReference type="ARBA" id="ARBA00023136"/>
    </source>
</evidence>
<evidence type="ECO:0000256" key="1">
    <source>
        <dbReference type="ARBA" id="ARBA00004651"/>
    </source>
</evidence>
<feature type="transmembrane region" description="Helical" evidence="7">
    <location>
        <begin position="205"/>
        <end position="224"/>
    </location>
</feature>
<keyword evidence="4 7" id="KW-0812">Transmembrane</keyword>
<feature type="transmembrane region" description="Helical" evidence="7">
    <location>
        <begin position="367"/>
        <end position="400"/>
    </location>
</feature>